<evidence type="ECO:0000259" key="1">
    <source>
        <dbReference type="PROSITE" id="PS50206"/>
    </source>
</evidence>
<organism evidence="2 3">
    <name type="scientific">Owenweeksia hongkongensis (strain DSM 17368 / CIP 108786 / JCM 12287 / NRRL B-23963 / UST20020801)</name>
    <dbReference type="NCBI Taxonomy" id="926562"/>
    <lineage>
        <taxon>Bacteria</taxon>
        <taxon>Pseudomonadati</taxon>
        <taxon>Bacteroidota</taxon>
        <taxon>Flavobacteriia</taxon>
        <taxon>Flavobacteriales</taxon>
        <taxon>Owenweeksiaceae</taxon>
        <taxon>Owenweeksia</taxon>
    </lineage>
</organism>
<dbReference type="SMART" id="SM00450">
    <property type="entry name" value="RHOD"/>
    <property type="match status" value="1"/>
</dbReference>
<dbReference type="EMBL" id="CP003156">
    <property type="protein sequence ID" value="AEV33896.1"/>
    <property type="molecule type" value="Genomic_DNA"/>
</dbReference>
<dbReference type="Pfam" id="PF00581">
    <property type="entry name" value="Rhodanese"/>
    <property type="match status" value="1"/>
</dbReference>
<keyword evidence="2" id="KW-0808">Transferase</keyword>
<dbReference type="PROSITE" id="PS50206">
    <property type="entry name" value="RHODANESE_3"/>
    <property type="match status" value="1"/>
</dbReference>
<dbReference type="OrthoDB" id="9800872at2"/>
<dbReference type="AlphaFoldDB" id="G8R1F3"/>
<gene>
    <name evidence="2" type="ordered locus">Oweho_2939</name>
</gene>
<reference evidence="2 3" key="1">
    <citation type="journal article" date="2012" name="Stand. Genomic Sci.">
        <title>Genome sequence of the orange-pigmented seawater bacterium Owenweeksia hongkongensis type strain (UST20020801(T)).</title>
        <authorList>
            <person name="Riedel T."/>
            <person name="Held B."/>
            <person name="Nolan M."/>
            <person name="Lucas S."/>
            <person name="Lapidus A."/>
            <person name="Tice H."/>
            <person name="Del Rio T.G."/>
            <person name="Cheng J.F."/>
            <person name="Han C."/>
            <person name="Tapia R."/>
            <person name="Goodwin L.A."/>
            <person name="Pitluck S."/>
            <person name="Liolios K."/>
            <person name="Mavromatis K."/>
            <person name="Pagani I."/>
            <person name="Ivanova N."/>
            <person name="Mikhailova N."/>
            <person name="Pati A."/>
            <person name="Chen A."/>
            <person name="Palaniappan K."/>
            <person name="Rohde M."/>
            <person name="Tindall B.J."/>
            <person name="Detter J.C."/>
            <person name="Goker M."/>
            <person name="Woyke T."/>
            <person name="Bristow J."/>
            <person name="Eisen J.A."/>
            <person name="Markowitz V."/>
            <person name="Hugenholtz P."/>
            <person name="Klenk H.P."/>
            <person name="Kyrpides N.C."/>
        </authorList>
    </citation>
    <scope>NUCLEOTIDE SEQUENCE</scope>
    <source>
        <strain evidence="3">DSM 17368 / JCM 12287 / NRRL B-23963</strain>
    </source>
</reference>
<sequence length="100" mass="10562">MGLFSIFSNKGNKLKEFADKGAIVVDVRTPGEFKSGHGKGARNIPLQNIGAKTAELKKLNKPIILCCASGMRSAQATGILKKAGIDCMNGGSWGKVDRSI</sequence>
<dbReference type="PATRIC" id="fig|926562.3.peg.2953"/>
<name>G8R1F3_OWEHD</name>
<dbReference type="SUPFAM" id="SSF52821">
    <property type="entry name" value="Rhodanese/Cell cycle control phosphatase"/>
    <property type="match status" value="1"/>
</dbReference>
<dbReference type="PANTHER" id="PTHR43031">
    <property type="entry name" value="FAD-DEPENDENT OXIDOREDUCTASE"/>
    <property type="match status" value="1"/>
</dbReference>
<dbReference type="InterPro" id="IPR036873">
    <property type="entry name" value="Rhodanese-like_dom_sf"/>
</dbReference>
<proteinExistence type="predicted"/>
<dbReference type="InterPro" id="IPR050229">
    <property type="entry name" value="GlpE_sulfurtransferase"/>
</dbReference>
<dbReference type="Gene3D" id="3.40.250.10">
    <property type="entry name" value="Rhodanese-like domain"/>
    <property type="match status" value="1"/>
</dbReference>
<protein>
    <submittedName>
        <fullName evidence="2">Rhodanese-related sulfurtransferase</fullName>
    </submittedName>
</protein>
<keyword evidence="3" id="KW-1185">Reference proteome</keyword>
<dbReference type="PANTHER" id="PTHR43031:SF18">
    <property type="entry name" value="RHODANESE-RELATED SULFURTRANSFERASES"/>
    <property type="match status" value="1"/>
</dbReference>
<feature type="domain" description="Rhodanese" evidence="1">
    <location>
        <begin position="18"/>
        <end position="98"/>
    </location>
</feature>
<dbReference type="STRING" id="926562.Oweho_2939"/>
<accession>G8R1F3</accession>
<dbReference type="GO" id="GO:0016740">
    <property type="term" value="F:transferase activity"/>
    <property type="evidence" value="ECO:0007669"/>
    <property type="project" value="UniProtKB-KW"/>
</dbReference>
<evidence type="ECO:0000313" key="3">
    <source>
        <dbReference type="Proteomes" id="UP000005631"/>
    </source>
</evidence>
<evidence type="ECO:0000313" key="2">
    <source>
        <dbReference type="EMBL" id="AEV33896.1"/>
    </source>
</evidence>
<dbReference type="KEGG" id="oho:Oweho_2939"/>
<dbReference type="eggNOG" id="COG0607">
    <property type="taxonomic scope" value="Bacteria"/>
</dbReference>
<dbReference type="Proteomes" id="UP000005631">
    <property type="component" value="Chromosome"/>
</dbReference>
<dbReference type="InterPro" id="IPR001763">
    <property type="entry name" value="Rhodanese-like_dom"/>
</dbReference>
<dbReference type="HOGENOM" id="CLU_089574_15_4_10"/>
<dbReference type="CDD" id="cd00158">
    <property type="entry name" value="RHOD"/>
    <property type="match status" value="1"/>
</dbReference>
<dbReference type="RefSeq" id="WP_014203245.1">
    <property type="nucleotide sequence ID" value="NC_016599.1"/>
</dbReference>